<evidence type="ECO:0000256" key="6">
    <source>
        <dbReference type="ARBA" id="ARBA00022552"/>
    </source>
</evidence>
<evidence type="ECO:0000256" key="1">
    <source>
        <dbReference type="ARBA" id="ARBA00004496"/>
    </source>
</evidence>
<evidence type="ECO:0000256" key="2">
    <source>
        <dbReference type="ARBA" id="ARBA00005528"/>
    </source>
</evidence>
<dbReference type="EC" id="2.1.1.193" evidence="3 12"/>
<dbReference type="GO" id="GO:0005737">
    <property type="term" value="C:cytoplasm"/>
    <property type="evidence" value="ECO:0007669"/>
    <property type="project" value="UniProtKB-SubCell"/>
</dbReference>
<dbReference type="InterPro" id="IPR029028">
    <property type="entry name" value="Alpha/beta_knot_MTases"/>
</dbReference>
<feature type="domain" description="Ribosomal RNA small subunit methyltransferase E PUA-like" evidence="14">
    <location>
        <begin position="21"/>
        <end position="60"/>
    </location>
</feature>
<comment type="caution">
    <text evidence="15">The sequence shown here is derived from an EMBL/GenBank/DDBJ whole genome shotgun (WGS) entry which is preliminary data.</text>
</comment>
<evidence type="ECO:0000256" key="5">
    <source>
        <dbReference type="ARBA" id="ARBA00022490"/>
    </source>
</evidence>
<dbReference type="SUPFAM" id="SSF88697">
    <property type="entry name" value="PUA domain-like"/>
    <property type="match status" value="1"/>
</dbReference>
<dbReference type="Pfam" id="PF20260">
    <property type="entry name" value="PUA_4"/>
    <property type="match status" value="1"/>
</dbReference>
<evidence type="ECO:0000259" key="13">
    <source>
        <dbReference type="Pfam" id="PF04452"/>
    </source>
</evidence>
<evidence type="ECO:0000313" key="16">
    <source>
        <dbReference type="Proteomes" id="UP000239724"/>
    </source>
</evidence>
<evidence type="ECO:0000256" key="9">
    <source>
        <dbReference type="ARBA" id="ARBA00022691"/>
    </source>
</evidence>
<evidence type="ECO:0000313" key="15">
    <source>
        <dbReference type="EMBL" id="PPQ28856.1"/>
    </source>
</evidence>
<proteinExistence type="inferred from homology"/>
<dbReference type="InterPro" id="IPR046887">
    <property type="entry name" value="RsmE_PUA-like"/>
</dbReference>
<keyword evidence="5 12" id="KW-0963">Cytoplasm</keyword>
<evidence type="ECO:0000259" key="14">
    <source>
        <dbReference type="Pfam" id="PF20260"/>
    </source>
</evidence>
<dbReference type="AlphaFoldDB" id="A0A2S6N2N2"/>
<dbReference type="GO" id="GO:0070475">
    <property type="term" value="P:rRNA base methylation"/>
    <property type="evidence" value="ECO:0007669"/>
    <property type="project" value="TreeGrafter"/>
</dbReference>
<keyword evidence="6 12" id="KW-0698">rRNA processing</keyword>
<keyword evidence="8 12" id="KW-0808">Transferase</keyword>
<comment type="function">
    <text evidence="10 12">Specifically methylates the N3 position of the uracil ring of uridine 1498 (m3U1498) in 16S rRNA. Acts on the fully assembled 30S ribosomal subunit.</text>
</comment>
<sequence>MIRLHVTDPLAAGATIELSAGQAHYLGSVMRRSAGDGVRLFNGRDGEWDGRITSLGRGKAGVAVEFLVRPQADDADTWLMFAVLKRDQTDLVVQKATELGVSALLPVFTERTNAARVNEDRLQAIAIEAAEQSERLTVPALHPARPLADALAAWPAARPLFVAMERTDVPPLALSTPHSGLLVGPEGGFGPRDHAVLKQFDFVRPVSLGPRILRAETAAIAGIVLLQASRYG</sequence>
<evidence type="ECO:0000256" key="10">
    <source>
        <dbReference type="ARBA" id="ARBA00025699"/>
    </source>
</evidence>
<dbReference type="NCBIfam" id="TIGR00046">
    <property type="entry name" value="RsmE family RNA methyltransferase"/>
    <property type="match status" value="1"/>
</dbReference>
<dbReference type="RefSeq" id="WP_104521164.1">
    <property type="nucleotide sequence ID" value="NZ_NHRY01000236.1"/>
</dbReference>
<dbReference type="OrthoDB" id="9815641at2"/>
<dbReference type="PANTHER" id="PTHR30027:SF3">
    <property type="entry name" value="16S RRNA (URACIL(1498)-N(3))-METHYLTRANSFERASE"/>
    <property type="match status" value="1"/>
</dbReference>
<keyword evidence="7 12" id="KW-0489">Methyltransferase</keyword>
<comment type="subcellular location">
    <subcellularLocation>
        <location evidence="1 12">Cytoplasm</location>
    </subcellularLocation>
</comment>
<dbReference type="PIRSF" id="PIRSF015601">
    <property type="entry name" value="MTase_slr0722"/>
    <property type="match status" value="1"/>
</dbReference>
<dbReference type="CDD" id="cd18084">
    <property type="entry name" value="RsmE-like"/>
    <property type="match status" value="1"/>
</dbReference>
<evidence type="ECO:0000256" key="7">
    <source>
        <dbReference type="ARBA" id="ARBA00022603"/>
    </source>
</evidence>
<feature type="domain" description="Ribosomal RNA small subunit methyltransferase E methyltransferase" evidence="13">
    <location>
        <begin position="77"/>
        <end position="226"/>
    </location>
</feature>
<gene>
    <name evidence="15" type="ORF">CCS01_23020</name>
</gene>
<reference evidence="15 16" key="1">
    <citation type="journal article" date="2018" name="Arch. Microbiol.">
        <title>New insights into the metabolic potential of the phototrophic purple bacterium Rhodopila globiformis DSM 161(T) from its draft genome sequence and evidence for a vanadium-dependent nitrogenase.</title>
        <authorList>
            <person name="Imhoff J.F."/>
            <person name="Rahn T."/>
            <person name="Kunzel S."/>
            <person name="Neulinger S.C."/>
        </authorList>
    </citation>
    <scope>NUCLEOTIDE SEQUENCE [LARGE SCALE GENOMIC DNA]</scope>
    <source>
        <strain evidence="15 16">DSM 161</strain>
    </source>
</reference>
<comment type="similarity">
    <text evidence="2 12">Belongs to the RNA methyltransferase RsmE family.</text>
</comment>
<dbReference type="InterPro" id="IPR029026">
    <property type="entry name" value="tRNA_m1G_MTases_N"/>
</dbReference>
<comment type="catalytic activity">
    <reaction evidence="11 12">
        <text>uridine(1498) in 16S rRNA + S-adenosyl-L-methionine = N(3)-methyluridine(1498) in 16S rRNA + S-adenosyl-L-homocysteine + H(+)</text>
        <dbReference type="Rhea" id="RHEA:42920"/>
        <dbReference type="Rhea" id="RHEA-COMP:10283"/>
        <dbReference type="Rhea" id="RHEA-COMP:10284"/>
        <dbReference type="ChEBI" id="CHEBI:15378"/>
        <dbReference type="ChEBI" id="CHEBI:57856"/>
        <dbReference type="ChEBI" id="CHEBI:59789"/>
        <dbReference type="ChEBI" id="CHEBI:65315"/>
        <dbReference type="ChEBI" id="CHEBI:74502"/>
        <dbReference type="EC" id="2.1.1.193"/>
    </reaction>
</comment>
<organism evidence="15 16">
    <name type="scientific">Rhodopila globiformis</name>
    <name type="common">Rhodopseudomonas globiformis</name>
    <dbReference type="NCBI Taxonomy" id="1071"/>
    <lineage>
        <taxon>Bacteria</taxon>
        <taxon>Pseudomonadati</taxon>
        <taxon>Pseudomonadota</taxon>
        <taxon>Alphaproteobacteria</taxon>
        <taxon>Acetobacterales</taxon>
        <taxon>Acetobacteraceae</taxon>
        <taxon>Rhodopila</taxon>
    </lineage>
</organism>
<dbReference type="GO" id="GO:0070042">
    <property type="term" value="F:rRNA (uridine-N3-)-methyltransferase activity"/>
    <property type="evidence" value="ECO:0007669"/>
    <property type="project" value="TreeGrafter"/>
</dbReference>
<dbReference type="Gene3D" id="2.40.240.20">
    <property type="entry name" value="Hypothetical PUA domain-like, domain 1"/>
    <property type="match status" value="1"/>
</dbReference>
<dbReference type="NCBIfam" id="NF008694">
    <property type="entry name" value="PRK11713.3-2"/>
    <property type="match status" value="1"/>
</dbReference>
<evidence type="ECO:0000256" key="8">
    <source>
        <dbReference type="ARBA" id="ARBA00022679"/>
    </source>
</evidence>
<dbReference type="SUPFAM" id="SSF75217">
    <property type="entry name" value="alpha/beta knot"/>
    <property type="match status" value="1"/>
</dbReference>
<dbReference type="InterPro" id="IPR046886">
    <property type="entry name" value="RsmE_MTase_dom"/>
</dbReference>
<evidence type="ECO:0000256" key="4">
    <source>
        <dbReference type="ARBA" id="ARBA00013673"/>
    </source>
</evidence>
<dbReference type="Gene3D" id="3.40.1280.10">
    <property type="match status" value="1"/>
</dbReference>
<protein>
    <recommendedName>
        <fullName evidence="4 12">Ribosomal RNA small subunit methyltransferase E</fullName>
        <ecNumber evidence="3 12">2.1.1.193</ecNumber>
    </recommendedName>
</protein>
<dbReference type="Pfam" id="PF04452">
    <property type="entry name" value="Methyltrans_RNA"/>
    <property type="match status" value="1"/>
</dbReference>
<keyword evidence="9 12" id="KW-0949">S-adenosyl-L-methionine</keyword>
<name>A0A2S6N2N2_RHOGL</name>
<evidence type="ECO:0000256" key="12">
    <source>
        <dbReference type="PIRNR" id="PIRNR015601"/>
    </source>
</evidence>
<dbReference type="PANTHER" id="PTHR30027">
    <property type="entry name" value="RIBOSOMAL RNA SMALL SUBUNIT METHYLTRANSFERASE E"/>
    <property type="match status" value="1"/>
</dbReference>
<dbReference type="NCBIfam" id="NF008696">
    <property type="entry name" value="PRK11713.3-5"/>
    <property type="match status" value="1"/>
</dbReference>
<evidence type="ECO:0000256" key="11">
    <source>
        <dbReference type="ARBA" id="ARBA00047944"/>
    </source>
</evidence>
<accession>A0A2S6N2N2</accession>
<dbReference type="InterPro" id="IPR006700">
    <property type="entry name" value="RsmE"/>
</dbReference>
<evidence type="ECO:0000256" key="3">
    <source>
        <dbReference type="ARBA" id="ARBA00012328"/>
    </source>
</evidence>
<dbReference type="InterPro" id="IPR015947">
    <property type="entry name" value="PUA-like_sf"/>
</dbReference>
<dbReference type="Proteomes" id="UP000239724">
    <property type="component" value="Unassembled WGS sequence"/>
</dbReference>
<dbReference type="EMBL" id="NHRY01000236">
    <property type="protein sequence ID" value="PPQ28856.1"/>
    <property type="molecule type" value="Genomic_DNA"/>
</dbReference>
<keyword evidence="16" id="KW-1185">Reference proteome</keyword>